<dbReference type="SUPFAM" id="SSF75304">
    <property type="entry name" value="Amidase signature (AS) enzymes"/>
    <property type="match status" value="1"/>
</dbReference>
<dbReference type="PANTHER" id="PTHR42678">
    <property type="entry name" value="AMIDASE"/>
    <property type="match status" value="1"/>
</dbReference>
<dbReference type="EMBL" id="JBHSNC010000020">
    <property type="protein sequence ID" value="MFC5529107.1"/>
    <property type="molecule type" value="Genomic_DNA"/>
</dbReference>
<evidence type="ECO:0000313" key="2">
    <source>
        <dbReference type="EMBL" id="MFC5529107.1"/>
    </source>
</evidence>
<sequence length="496" mass="52692">MGITLEQWIVEADIGSMQLAMEAGTVRSEDLVRVYIERIRACNDTLRAVLEVNPDAIAIARELDRERSEQGSRGMLHGIPILLKDNIDTQDRLHTSAGSVALADNFAAEDSQVAKRLRAAGAVILGKTNMTEWAGFMSGSIWAGYSSRGGLTLNPYGPGKVFVGGSSSGSAVATAANLAAAAIGTETSGSIISPSSQNNIVGIKPTVGLIGRSGIIPISRTQDTAGPMARTVTDAAIVLGAMTGVDERDPATEGSVGRAYADYTPFLDAGYLKHARIGIPRYYYYGLDEARRVIFDDAIEVLSQAGATIIDPVTLPSYNTDWQWAVLHYEFKTGVNDYLEKLDPSLPVHSLREVIAYNDLHADIALTYGQDGLTGSESTSGTLTEQAYTDALKQNDEMARRQGLDYALETYGLDALLFLGNEGGADLAARAGYPSITVPGGFALTGVVAPGGYTTDGPQGITFVGAAYGEPTLIKLAYGYEQATKHRRTPPPLVDV</sequence>
<organism evidence="2 3">
    <name type="scientific">Cohnella yongneupensis</name>
    <dbReference type="NCBI Taxonomy" id="425006"/>
    <lineage>
        <taxon>Bacteria</taxon>
        <taxon>Bacillati</taxon>
        <taxon>Bacillota</taxon>
        <taxon>Bacilli</taxon>
        <taxon>Bacillales</taxon>
        <taxon>Paenibacillaceae</taxon>
        <taxon>Cohnella</taxon>
    </lineage>
</organism>
<dbReference type="InterPro" id="IPR023631">
    <property type="entry name" value="Amidase_dom"/>
</dbReference>
<feature type="domain" description="Amidase" evidence="1">
    <location>
        <begin position="30"/>
        <end position="345"/>
    </location>
</feature>
<dbReference type="RefSeq" id="WP_378110979.1">
    <property type="nucleotide sequence ID" value="NZ_JBHSNC010000020.1"/>
</dbReference>
<accession>A0ABW0QZR7</accession>
<dbReference type="PANTHER" id="PTHR42678:SF34">
    <property type="entry name" value="OS04G0183300 PROTEIN"/>
    <property type="match status" value="1"/>
</dbReference>
<proteinExistence type="predicted"/>
<dbReference type="InterPro" id="IPR036928">
    <property type="entry name" value="AS_sf"/>
</dbReference>
<dbReference type="NCBIfam" id="NF005300">
    <property type="entry name" value="PRK06828.1"/>
    <property type="match status" value="1"/>
</dbReference>
<evidence type="ECO:0000313" key="3">
    <source>
        <dbReference type="Proteomes" id="UP001596108"/>
    </source>
</evidence>
<comment type="caution">
    <text evidence="2">The sequence shown here is derived from an EMBL/GenBank/DDBJ whole genome shotgun (WGS) entry which is preliminary data.</text>
</comment>
<reference evidence="3" key="1">
    <citation type="journal article" date="2019" name="Int. J. Syst. Evol. Microbiol.">
        <title>The Global Catalogue of Microorganisms (GCM) 10K type strain sequencing project: providing services to taxonomists for standard genome sequencing and annotation.</title>
        <authorList>
            <consortium name="The Broad Institute Genomics Platform"/>
            <consortium name="The Broad Institute Genome Sequencing Center for Infectious Disease"/>
            <person name="Wu L."/>
            <person name="Ma J."/>
        </authorList>
    </citation>
    <scope>NUCLEOTIDE SEQUENCE [LARGE SCALE GENOMIC DNA]</scope>
    <source>
        <strain evidence="3">CGMCC 1.18578</strain>
    </source>
</reference>
<dbReference type="Proteomes" id="UP001596108">
    <property type="component" value="Unassembled WGS sequence"/>
</dbReference>
<name>A0ABW0QZR7_9BACL</name>
<gene>
    <name evidence="2" type="ORF">ACFPQ4_06535</name>
</gene>
<evidence type="ECO:0000259" key="1">
    <source>
        <dbReference type="Pfam" id="PF01425"/>
    </source>
</evidence>
<keyword evidence="3" id="KW-1185">Reference proteome</keyword>
<dbReference type="Pfam" id="PF01425">
    <property type="entry name" value="Amidase"/>
    <property type="match status" value="1"/>
</dbReference>
<protein>
    <submittedName>
        <fullName evidence="2">Amidase family protein</fullName>
    </submittedName>
</protein>
<dbReference type="Gene3D" id="3.90.1300.10">
    <property type="entry name" value="Amidase signature (AS) domain"/>
    <property type="match status" value="1"/>
</dbReference>